<comment type="caution">
    <text evidence="1">The sequence shown here is derived from an EMBL/GenBank/DDBJ whole genome shotgun (WGS) entry which is preliminary data.</text>
</comment>
<organism evidence="1 2">
    <name type="scientific">Heyndrickxia camelliae</name>
    <dbReference type="NCBI Taxonomy" id="1707093"/>
    <lineage>
        <taxon>Bacteria</taxon>
        <taxon>Bacillati</taxon>
        <taxon>Bacillota</taxon>
        <taxon>Bacilli</taxon>
        <taxon>Bacillales</taxon>
        <taxon>Bacillaceae</taxon>
        <taxon>Heyndrickxia</taxon>
    </lineage>
</organism>
<dbReference type="Proteomes" id="UP000233440">
    <property type="component" value="Unassembled WGS sequence"/>
</dbReference>
<sequence>MTLNLIFITVTIKKRRKTTEEYLHEENIARIYEENKLKHSEILLRNYF</sequence>
<dbReference type="AlphaFoldDB" id="A0A2N3LKL6"/>
<dbReference type="Pfam" id="PF09501">
    <property type="entry name" value="Bac_small_YrzI"/>
    <property type="match status" value="1"/>
</dbReference>
<dbReference type="EMBL" id="PIQO01000006">
    <property type="protein sequence ID" value="PKR85160.1"/>
    <property type="molecule type" value="Genomic_DNA"/>
</dbReference>
<gene>
    <name evidence="1" type="ORF">CWO92_10405</name>
</gene>
<evidence type="ECO:0000313" key="2">
    <source>
        <dbReference type="Proteomes" id="UP000233440"/>
    </source>
</evidence>
<evidence type="ECO:0000313" key="1">
    <source>
        <dbReference type="EMBL" id="PKR85160.1"/>
    </source>
</evidence>
<reference evidence="1 2" key="1">
    <citation type="submission" date="2017-11" db="EMBL/GenBank/DDBJ databases">
        <title>Bacillus camelliae sp. nov., isolated from pu'er tea.</title>
        <authorList>
            <person name="Niu L."/>
        </authorList>
    </citation>
    <scope>NUCLEOTIDE SEQUENCE [LARGE SCALE GENOMIC DNA]</scope>
    <source>
        <strain evidence="1 2">7578-1</strain>
    </source>
</reference>
<name>A0A2N3LKL6_9BACI</name>
<keyword evidence="2" id="KW-1185">Reference proteome</keyword>
<accession>A0A2N3LKL6</accession>
<dbReference type="InterPro" id="IPR012655">
    <property type="entry name" value="YrzI"/>
</dbReference>
<protein>
    <submittedName>
        <fullName evidence="1">YrzI family protein</fullName>
    </submittedName>
</protein>
<proteinExistence type="predicted"/>
<dbReference type="RefSeq" id="WP_101354139.1">
    <property type="nucleotide sequence ID" value="NZ_PIQO01000006.1"/>
</dbReference>